<dbReference type="Proteomes" id="UP001157961">
    <property type="component" value="Unassembled WGS sequence"/>
</dbReference>
<dbReference type="SFLD" id="SFLDG00358">
    <property type="entry name" value="Main_(cytGST)"/>
    <property type="match status" value="1"/>
</dbReference>
<dbReference type="InterPro" id="IPR010987">
    <property type="entry name" value="Glutathione-S-Trfase_C-like"/>
</dbReference>
<dbReference type="CDD" id="cd03051">
    <property type="entry name" value="GST_N_GTT2_like"/>
    <property type="match status" value="1"/>
</dbReference>
<dbReference type="InterPro" id="IPR040079">
    <property type="entry name" value="Glutathione_S-Trfase"/>
</dbReference>
<sequence>MIFYDCATAPSPRRARMFLAEKGLEIETRQVDLRNDGHRAPEFLALNQHGTVPVLTTDEGLNLTENIAIAGYLEAFQPEPPLMGATPDEKGSVLMWNAICEFHGGMSIAETLRNASPALKGRALPGAVNYDQIPVLAERGVKRLQLFYTTLEKRLQERPWLAGDSFTMADITGYVFCDFARIVKMTPPEENTATQAWLDKISSRPSAKA</sequence>
<organism evidence="3 4">
    <name type="scientific">Shimia sagamensis</name>
    <dbReference type="NCBI Taxonomy" id="1566352"/>
    <lineage>
        <taxon>Bacteria</taxon>
        <taxon>Pseudomonadati</taxon>
        <taxon>Pseudomonadota</taxon>
        <taxon>Alphaproteobacteria</taxon>
        <taxon>Rhodobacterales</taxon>
        <taxon>Roseobacteraceae</taxon>
    </lineage>
</organism>
<dbReference type="RefSeq" id="WP_283426563.1">
    <property type="nucleotide sequence ID" value="NZ_FXTY01000005.1"/>
</dbReference>
<proteinExistence type="predicted"/>
<feature type="domain" description="GST N-terminal" evidence="1">
    <location>
        <begin position="1"/>
        <end position="81"/>
    </location>
</feature>
<dbReference type="EMBL" id="FXTY01000005">
    <property type="protein sequence ID" value="SMP25740.1"/>
    <property type="molecule type" value="Genomic_DNA"/>
</dbReference>
<evidence type="ECO:0000259" key="2">
    <source>
        <dbReference type="PROSITE" id="PS50405"/>
    </source>
</evidence>
<dbReference type="SFLD" id="SFLDS00019">
    <property type="entry name" value="Glutathione_Transferase_(cytos"/>
    <property type="match status" value="1"/>
</dbReference>
<dbReference type="Pfam" id="PF13409">
    <property type="entry name" value="GST_N_2"/>
    <property type="match status" value="1"/>
</dbReference>
<dbReference type="SUPFAM" id="SSF47616">
    <property type="entry name" value="GST C-terminal domain-like"/>
    <property type="match status" value="1"/>
</dbReference>
<accession>A0ABY1P524</accession>
<dbReference type="PANTHER" id="PTHR44051">
    <property type="entry name" value="GLUTATHIONE S-TRANSFERASE-RELATED"/>
    <property type="match status" value="1"/>
</dbReference>
<gene>
    <name evidence="3" type="ORF">SAMN06265373_105144</name>
</gene>
<dbReference type="InterPro" id="IPR036249">
    <property type="entry name" value="Thioredoxin-like_sf"/>
</dbReference>
<feature type="domain" description="GST C-terminal" evidence="2">
    <location>
        <begin position="86"/>
        <end position="209"/>
    </location>
</feature>
<dbReference type="SUPFAM" id="SSF52833">
    <property type="entry name" value="Thioredoxin-like"/>
    <property type="match status" value="1"/>
</dbReference>
<dbReference type="InterPro" id="IPR034345">
    <property type="entry name" value="Gtt2-like_N"/>
</dbReference>
<dbReference type="PANTHER" id="PTHR44051:SF8">
    <property type="entry name" value="GLUTATHIONE S-TRANSFERASE GSTA"/>
    <property type="match status" value="1"/>
</dbReference>
<dbReference type="Gene3D" id="1.20.1050.10">
    <property type="match status" value="1"/>
</dbReference>
<reference evidence="3 4" key="1">
    <citation type="submission" date="2017-05" db="EMBL/GenBank/DDBJ databases">
        <authorList>
            <person name="Varghese N."/>
            <person name="Submissions S."/>
        </authorList>
    </citation>
    <scope>NUCLEOTIDE SEQUENCE [LARGE SCALE GENOMIC DNA]</scope>
    <source>
        <strain evidence="3 4">DSM 29734</strain>
    </source>
</reference>
<name>A0ABY1P524_9RHOB</name>
<evidence type="ECO:0000313" key="4">
    <source>
        <dbReference type="Proteomes" id="UP001157961"/>
    </source>
</evidence>
<comment type="caution">
    <text evidence="3">The sequence shown here is derived from an EMBL/GenBank/DDBJ whole genome shotgun (WGS) entry which is preliminary data.</text>
</comment>
<evidence type="ECO:0000259" key="1">
    <source>
        <dbReference type="PROSITE" id="PS50404"/>
    </source>
</evidence>
<dbReference type="PROSITE" id="PS50405">
    <property type="entry name" value="GST_CTER"/>
    <property type="match status" value="1"/>
</dbReference>
<dbReference type="InterPro" id="IPR036282">
    <property type="entry name" value="Glutathione-S-Trfase_C_sf"/>
</dbReference>
<dbReference type="CDD" id="cd03182">
    <property type="entry name" value="GST_C_GTT2_like"/>
    <property type="match status" value="1"/>
</dbReference>
<dbReference type="InterPro" id="IPR034346">
    <property type="entry name" value="Gtt2-like_C"/>
</dbReference>
<protein>
    <submittedName>
        <fullName evidence="3">Glutathione S-transferase</fullName>
    </submittedName>
</protein>
<dbReference type="Pfam" id="PF00043">
    <property type="entry name" value="GST_C"/>
    <property type="match status" value="1"/>
</dbReference>
<dbReference type="InterPro" id="IPR004046">
    <property type="entry name" value="GST_C"/>
</dbReference>
<keyword evidence="4" id="KW-1185">Reference proteome</keyword>
<evidence type="ECO:0000313" key="3">
    <source>
        <dbReference type="EMBL" id="SMP25740.1"/>
    </source>
</evidence>
<dbReference type="InterPro" id="IPR004045">
    <property type="entry name" value="Glutathione_S-Trfase_N"/>
</dbReference>
<dbReference type="Gene3D" id="3.40.30.10">
    <property type="entry name" value="Glutaredoxin"/>
    <property type="match status" value="1"/>
</dbReference>
<dbReference type="PROSITE" id="PS50404">
    <property type="entry name" value="GST_NTER"/>
    <property type="match status" value="1"/>
</dbReference>